<dbReference type="KEGG" id="kphy:AOZ06_00925"/>
<dbReference type="STRING" id="860235.AOZ06_00925"/>
<proteinExistence type="inferred from homology"/>
<dbReference type="RefSeq" id="WP_054287661.1">
    <property type="nucleotide sequence ID" value="NZ_CP012752.1"/>
</dbReference>
<feature type="transmembrane region" description="Helical" evidence="2">
    <location>
        <begin position="282"/>
        <end position="310"/>
    </location>
</feature>
<reference evidence="4 5" key="1">
    <citation type="submission" date="2015-07" db="EMBL/GenBank/DDBJ databases">
        <title>Genome sequencing of Kibdelosporangium phytohabitans.</title>
        <authorList>
            <person name="Qin S."/>
            <person name="Xing K."/>
        </authorList>
    </citation>
    <scope>NUCLEOTIDE SEQUENCE [LARGE SCALE GENOMIC DNA]</scope>
    <source>
        <strain evidence="4 5">KLBMP1111</strain>
    </source>
</reference>
<evidence type="ECO:0000256" key="2">
    <source>
        <dbReference type="SAM" id="Phobius"/>
    </source>
</evidence>
<dbReference type="EMBL" id="CP012752">
    <property type="protein sequence ID" value="ALG05681.1"/>
    <property type="molecule type" value="Genomic_DNA"/>
</dbReference>
<protein>
    <recommendedName>
        <fullName evidence="3">Glycosyltransferase 2-like domain-containing protein</fullName>
    </recommendedName>
</protein>
<dbReference type="SUPFAM" id="SSF53448">
    <property type="entry name" value="Nucleotide-diphospho-sugar transferases"/>
    <property type="match status" value="1"/>
</dbReference>
<dbReference type="PANTHER" id="PTHR48090">
    <property type="entry name" value="UNDECAPRENYL-PHOSPHATE 4-DEOXY-4-FORMAMIDO-L-ARABINOSE TRANSFERASE-RELATED"/>
    <property type="match status" value="1"/>
</dbReference>
<dbReference type="PANTHER" id="PTHR48090:SF8">
    <property type="entry name" value="GLYCOSYLTRANSFERASE CSBB-RELATED"/>
    <property type="match status" value="1"/>
</dbReference>
<organism evidence="4 5">
    <name type="scientific">Kibdelosporangium phytohabitans</name>
    <dbReference type="NCBI Taxonomy" id="860235"/>
    <lineage>
        <taxon>Bacteria</taxon>
        <taxon>Bacillati</taxon>
        <taxon>Actinomycetota</taxon>
        <taxon>Actinomycetes</taxon>
        <taxon>Pseudonocardiales</taxon>
        <taxon>Pseudonocardiaceae</taxon>
        <taxon>Kibdelosporangium</taxon>
    </lineage>
</organism>
<evidence type="ECO:0000313" key="4">
    <source>
        <dbReference type="EMBL" id="ALG05681.1"/>
    </source>
</evidence>
<keyword evidence="2" id="KW-1133">Transmembrane helix</keyword>
<feature type="transmembrane region" description="Helical" evidence="2">
    <location>
        <begin position="249"/>
        <end position="276"/>
    </location>
</feature>
<dbReference type="InterPro" id="IPR029044">
    <property type="entry name" value="Nucleotide-diphossugar_trans"/>
</dbReference>
<dbReference type="GO" id="GO:0005886">
    <property type="term" value="C:plasma membrane"/>
    <property type="evidence" value="ECO:0007669"/>
    <property type="project" value="TreeGrafter"/>
</dbReference>
<keyword evidence="5" id="KW-1185">Reference proteome</keyword>
<dbReference type="Pfam" id="PF00535">
    <property type="entry name" value="Glycos_transf_2"/>
    <property type="match status" value="1"/>
</dbReference>
<gene>
    <name evidence="4" type="ORF">AOZ06_00925</name>
</gene>
<comment type="similarity">
    <text evidence="1">Belongs to the glycosyltransferase 2 family.</text>
</comment>
<evidence type="ECO:0000256" key="1">
    <source>
        <dbReference type="ARBA" id="ARBA00006739"/>
    </source>
</evidence>
<dbReference type="InterPro" id="IPR050256">
    <property type="entry name" value="Glycosyltransferase_2"/>
</dbReference>
<dbReference type="InterPro" id="IPR001173">
    <property type="entry name" value="Glyco_trans_2-like"/>
</dbReference>
<dbReference type="CDD" id="cd04187">
    <property type="entry name" value="DPM1_like_bac"/>
    <property type="match status" value="1"/>
</dbReference>
<sequence length="361" mass="38848">MDRPSTTLNGSPDVRSSAGDKPLVTLIAPALNEADNVVGLVGFYREIRKEMPDLDFELVLVDDGSTDGTAEVFMSALGEGDVARVARLSRNFGSHAAVTAGLAMSRGDCALTISTDLQEPLEAIVRFVNEWRAGNDIVWGVRKTRAVPKGLANLLSRKFSSVFNKMSDIPTYPKEGPSQVLVSRAVMDVINQMPERNRNVLGMFAWVGFNQTTIAFEQLPRPAGKSKWTNKKKVKLVVDSFVEFSAAPFLICFLLGLGLLGLGFLGILATLIVALATLSAPVGWVLVLAAVVFFSGLNLAALGGFGEYLWRAGDDAKGRPVYIIRNVQDIGQPGPSAHRVTSEKPFSNAGISVEARRGQVV</sequence>
<keyword evidence="2" id="KW-0812">Transmembrane</keyword>
<accession>A0A0N9HN56</accession>
<keyword evidence="2" id="KW-0472">Membrane</keyword>
<name>A0A0N9HN56_9PSEU</name>
<dbReference type="AlphaFoldDB" id="A0A0N9HN56"/>
<evidence type="ECO:0000313" key="5">
    <source>
        <dbReference type="Proteomes" id="UP000063699"/>
    </source>
</evidence>
<dbReference type="Gene3D" id="3.90.550.10">
    <property type="entry name" value="Spore Coat Polysaccharide Biosynthesis Protein SpsA, Chain A"/>
    <property type="match status" value="1"/>
</dbReference>
<evidence type="ECO:0000259" key="3">
    <source>
        <dbReference type="Pfam" id="PF00535"/>
    </source>
</evidence>
<dbReference type="Proteomes" id="UP000063699">
    <property type="component" value="Chromosome"/>
</dbReference>
<feature type="domain" description="Glycosyltransferase 2-like" evidence="3">
    <location>
        <begin position="26"/>
        <end position="157"/>
    </location>
</feature>